<evidence type="ECO:0000313" key="3">
    <source>
        <dbReference type="Proteomes" id="UP000032278"/>
    </source>
</evidence>
<gene>
    <name evidence="2" type="ORF">AT55_01146</name>
</gene>
<feature type="transmembrane region" description="Helical" evidence="1">
    <location>
        <begin position="45"/>
        <end position="67"/>
    </location>
</feature>
<evidence type="ECO:0000313" key="2">
    <source>
        <dbReference type="EMBL" id="KIS16333.1"/>
    </source>
</evidence>
<evidence type="ECO:0008006" key="4">
    <source>
        <dbReference type="Google" id="ProtNLM"/>
    </source>
</evidence>
<proteinExistence type="predicted"/>
<sequence>MKIDNFTLAFIYFTIASIVLGGVSALGSFIIYTIKFEVFPLKKRLLAVLLPVFLLMYYEYLVITNMADLELPFWWLFTATIPPFLISFGLFFNILHRWLRWLEKKKERKAE</sequence>
<dbReference type="Proteomes" id="UP000032278">
    <property type="component" value="Unassembled WGS sequence"/>
</dbReference>
<keyword evidence="1" id="KW-0812">Transmembrane</keyword>
<organism evidence="2 3">
    <name type="scientific">Streptococcus equi subsp. zooepidemicus Sz4is</name>
    <dbReference type="NCBI Taxonomy" id="1381082"/>
    <lineage>
        <taxon>Bacteria</taxon>
        <taxon>Bacillati</taxon>
        <taxon>Bacillota</taxon>
        <taxon>Bacilli</taxon>
        <taxon>Lactobacillales</taxon>
        <taxon>Streptococcaceae</taxon>
        <taxon>Streptococcus</taxon>
    </lineage>
</organism>
<feature type="transmembrane region" description="Helical" evidence="1">
    <location>
        <begin position="6"/>
        <end position="33"/>
    </location>
</feature>
<dbReference type="RefSeq" id="WP_043037311.1">
    <property type="nucleotide sequence ID" value="NZ_JAUE01000064.1"/>
</dbReference>
<comment type="caution">
    <text evidence="2">The sequence shown here is derived from an EMBL/GenBank/DDBJ whole genome shotgun (WGS) entry which is preliminary data.</text>
</comment>
<dbReference type="AlphaFoldDB" id="A0AAW3GJY3"/>
<name>A0AAW3GJY3_STRSZ</name>
<feature type="transmembrane region" description="Helical" evidence="1">
    <location>
        <begin position="73"/>
        <end position="95"/>
    </location>
</feature>
<keyword evidence="1" id="KW-0472">Membrane</keyword>
<protein>
    <recommendedName>
        <fullName evidence="4">Integral membrane protein</fullName>
    </recommendedName>
</protein>
<keyword evidence="1" id="KW-1133">Transmembrane helix</keyword>
<accession>A0AAW3GJY3</accession>
<dbReference type="EMBL" id="JAUE01000064">
    <property type="protein sequence ID" value="KIS16333.1"/>
    <property type="molecule type" value="Genomic_DNA"/>
</dbReference>
<reference evidence="2 3" key="1">
    <citation type="submission" date="2013-11" db="EMBL/GenBank/DDBJ databases">
        <authorList>
            <person name="da Piedade I."/>
            <person name="Tang M.H.E."/>
            <person name="Bojesen A.M."/>
        </authorList>
    </citation>
    <scope>NUCLEOTIDE SEQUENCE [LARGE SCALE GENOMIC DNA]</scope>
    <source>
        <strain evidence="2 3">Sz4is</strain>
    </source>
</reference>
<evidence type="ECO:0000256" key="1">
    <source>
        <dbReference type="SAM" id="Phobius"/>
    </source>
</evidence>